<comment type="caution">
    <text evidence="2">The sequence shown here is derived from an EMBL/GenBank/DDBJ whole genome shotgun (WGS) entry which is preliminary data.</text>
</comment>
<sequence>MQKRPRSVSPDGNSLNKEGKDGKIQKLGAGSRQGTSGTSPRQSNLFNAKFDITKH</sequence>
<organism evidence="2 3">
    <name type="scientific">Dreissena polymorpha</name>
    <name type="common">Zebra mussel</name>
    <name type="synonym">Mytilus polymorpha</name>
    <dbReference type="NCBI Taxonomy" id="45954"/>
    <lineage>
        <taxon>Eukaryota</taxon>
        <taxon>Metazoa</taxon>
        <taxon>Spiralia</taxon>
        <taxon>Lophotrochozoa</taxon>
        <taxon>Mollusca</taxon>
        <taxon>Bivalvia</taxon>
        <taxon>Autobranchia</taxon>
        <taxon>Heteroconchia</taxon>
        <taxon>Euheterodonta</taxon>
        <taxon>Imparidentia</taxon>
        <taxon>Neoheterodontei</taxon>
        <taxon>Myida</taxon>
        <taxon>Dreissenoidea</taxon>
        <taxon>Dreissenidae</taxon>
        <taxon>Dreissena</taxon>
    </lineage>
</organism>
<dbReference type="EMBL" id="JAIWYP010000009">
    <property type="protein sequence ID" value="KAH3773609.1"/>
    <property type="molecule type" value="Genomic_DNA"/>
</dbReference>
<dbReference type="AlphaFoldDB" id="A0A9D4E7B5"/>
<feature type="region of interest" description="Disordered" evidence="1">
    <location>
        <begin position="1"/>
        <end position="55"/>
    </location>
</feature>
<feature type="compositionally biased region" description="Polar residues" evidence="1">
    <location>
        <begin position="32"/>
        <end position="46"/>
    </location>
</feature>
<evidence type="ECO:0000313" key="2">
    <source>
        <dbReference type="EMBL" id="KAH3773609.1"/>
    </source>
</evidence>
<keyword evidence="3" id="KW-1185">Reference proteome</keyword>
<evidence type="ECO:0000313" key="3">
    <source>
        <dbReference type="Proteomes" id="UP000828390"/>
    </source>
</evidence>
<accession>A0A9D4E7B5</accession>
<evidence type="ECO:0000256" key="1">
    <source>
        <dbReference type="SAM" id="MobiDB-lite"/>
    </source>
</evidence>
<reference evidence="2" key="2">
    <citation type="submission" date="2020-11" db="EMBL/GenBank/DDBJ databases">
        <authorList>
            <person name="McCartney M.A."/>
            <person name="Auch B."/>
            <person name="Kono T."/>
            <person name="Mallez S."/>
            <person name="Becker A."/>
            <person name="Gohl D.M."/>
            <person name="Silverstein K.A.T."/>
            <person name="Koren S."/>
            <person name="Bechman K.B."/>
            <person name="Herman A."/>
            <person name="Abrahante J.E."/>
            <person name="Garbe J."/>
        </authorList>
    </citation>
    <scope>NUCLEOTIDE SEQUENCE</scope>
    <source>
        <strain evidence="2">Duluth1</strain>
        <tissue evidence="2">Whole animal</tissue>
    </source>
</reference>
<protein>
    <submittedName>
        <fullName evidence="2">Uncharacterized protein</fullName>
    </submittedName>
</protein>
<name>A0A9D4E7B5_DREPO</name>
<dbReference type="Proteomes" id="UP000828390">
    <property type="component" value="Unassembled WGS sequence"/>
</dbReference>
<gene>
    <name evidence="2" type="ORF">DPMN_174971</name>
</gene>
<proteinExistence type="predicted"/>
<reference evidence="2" key="1">
    <citation type="journal article" date="2019" name="bioRxiv">
        <title>The Genome of the Zebra Mussel, Dreissena polymorpha: A Resource for Invasive Species Research.</title>
        <authorList>
            <person name="McCartney M.A."/>
            <person name="Auch B."/>
            <person name="Kono T."/>
            <person name="Mallez S."/>
            <person name="Zhang Y."/>
            <person name="Obille A."/>
            <person name="Becker A."/>
            <person name="Abrahante J.E."/>
            <person name="Garbe J."/>
            <person name="Badalamenti J.P."/>
            <person name="Herman A."/>
            <person name="Mangelson H."/>
            <person name="Liachko I."/>
            <person name="Sullivan S."/>
            <person name="Sone E.D."/>
            <person name="Koren S."/>
            <person name="Silverstein K.A.T."/>
            <person name="Beckman K.B."/>
            <person name="Gohl D.M."/>
        </authorList>
    </citation>
    <scope>NUCLEOTIDE SEQUENCE</scope>
    <source>
        <strain evidence="2">Duluth1</strain>
        <tissue evidence="2">Whole animal</tissue>
    </source>
</reference>